<comment type="caution">
    <text evidence="1">The sequence shown here is derived from an EMBL/GenBank/DDBJ whole genome shotgun (WGS) entry which is preliminary data.</text>
</comment>
<protein>
    <submittedName>
        <fullName evidence="1">Uncharacterized protein</fullName>
    </submittedName>
</protein>
<reference evidence="1" key="1">
    <citation type="submission" date="2022-08" db="EMBL/GenBank/DDBJ databases">
        <authorList>
            <person name="Somphong A."/>
            <person name="Phongsopitanun W."/>
        </authorList>
    </citation>
    <scope>NUCLEOTIDE SEQUENCE</scope>
    <source>
        <strain evidence="1">LP05-1</strain>
    </source>
</reference>
<accession>A0ABT2CC45</accession>
<proteinExistence type="predicted"/>
<dbReference type="Proteomes" id="UP001431313">
    <property type="component" value="Unassembled WGS sequence"/>
</dbReference>
<dbReference type="EMBL" id="JANUGQ010000002">
    <property type="protein sequence ID" value="MCS0634978.1"/>
    <property type="molecule type" value="Genomic_DNA"/>
</dbReference>
<evidence type="ECO:0000313" key="2">
    <source>
        <dbReference type="Proteomes" id="UP001431313"/>
    </source>
</evidence>
<name>A0ABT2CC45_9ACTN</name>
<keyword evidence="2" id="KW-1185">Reference proteome</keyword>
<organism evidence="1 2">
    <name type="scientific">Streptomyces pyxinae</name>
    <dbReference type="NCBI Taxonomy" id="2970734"/>
    <lineage>
        <taxon>Bacteria</taxon>
        <taxon>Bacillati</taxon>
        <taxon>Actinomycetota</taxon>
        <taxon>Actinomycetes</taxon>
        <taxon>Kitasatosporales</taxon>
        <taxon>Streptomycetaceae</taxon>
        <taxon>Streptomyces</taxon>
    </lineage>
</organism>
<gene>
    <name evidence="1" type="ORF">NX801_04745</name>
</gene>
<sequence>MCTVRYAGVFLEDPLAVPWPGDRAPGRAPRH</sequence>
<evidence type="ECO:0000313" key="1">
    <source>
        <dbReference type="EMBL" id="MCS0634978.1"/>
    </source>
</evidence>